<gene>
    <name evidence="2" type="ORF">POL67_11980</name>
</gene>
<evidence type="ECO:0000256" key="1">
    <source>
        <dbReference type="SAM" id="MobiDB-lite"/>
    </source>
</evidence>
<reference evidence="2 3" key="1">
    <citation type="submission" date="2022-11" db="EMBL/GenBank/DDBJ databases">
        <title>Minimal conservation of predation-associated metabolite biosynthetic gene clusters underscores biosynthetic potential of Myxococcota including descriptions for ten novel species: Archangium lansinium sp. nov., Myxococcus landrumus sp. nov., Nannocystis bai.</title>
        <authorList>
            <person name="Ahearne A."/>
            <person name="Stevens C."/>
            <person name="Dowd S."/>
        </authorList>
    </citation>
    <scope>NUCLEOTIDE SEQUENCE [LARGE SCALE GENOMIC DNA]</scope>
    <source>
        <strain evidence="2 3">RJM3</strain>
    </source>
</reference>
<evidence type="ECO:0000313" key="3">
    <source>
        <dbReference type="Proteomes" id="UP001221411"/>
    </source>
</evidence>
<sequence length="200" mass="21699">MPPAGPPRTHSSAEDHIRWSRGELRIKVTDDVVYEQVSGYLEKEVVSKITHPIDKLISQGAKPVIFNDWWELSGYDSDARLKLTDWIFWIRGKIVGSHILVRSKIVSMGVSIANLALGGMLTVYTDRQEFTLAYHRALRQSMKPPHTSPSSASSPASMGAPASTATPPASQTSTGVAASPSGSSPGSSHDEPVRPPRSIR</sequence>
<name>A0ABT5EJR9_9BACT</name>
<dbReference type="RefSeq" id="WP_271917403.1">
    <property type="nucleotide sequence ID" value="NZ_JAQNDO010000001.1"/>
</dbReference>
<proteinExistence type="predicted"/>
<dbReference type="EMBL" id="JAQNDO010000001">
    <property type="protein sequence ID" value="MDC0742070.1"/>
    <property type="molecule type" value="Genomic_DNA"/>
</dbReference>
<feature type="region of interest" description="Disordered" evidence="1">
    <location>
        <begin position="141"/>
        <end position="200"/>
    </location>
</feature>
<protein>
    <submittedName>
        <fullName evidence="2">Uncharacterized protein</fullName>
    </submittedName>
</protein>
<keyword evidence="3" id="KW-1185">Reference proteome</keyword>
<comment type="caution">
    <text evidence="2">The sequence shown here is derived from an EMBL/GenBank/DDBJ whole genome shotgun (WGS) entry which is preliminary data.</text>
</comment>
<accession>A0ABT5EJR9</accession>
<organism evidence="2 3">
    <name type="scientific">Polyangium mundeleinium</name>
    <dbReference type="NCBI Taxonomy" id="2995306"/>
    <lineage>
        <taxon>Bacteria</taxon>
        <taxon>Pseudomonadati</taxon>
        <taxon>Myxococcota</taxon>
        <taxon>Polyangia</taxon>
        <taxon>Polyangiales</taxon>
        <taxon>Polyangiaceae</taxon>
        <taxon>Polyangium</taxon>
    </lineage>
</organism>
<dbReference type="Proteomes" id="UP001221411">
    <property type="component" value="Unassembled WGS sequence"/>
</dbReference>
<evidence type="ECO:0000313" key="2">
    <source>
        <dbReference type="EMBL" id="MDC0742070.1"/>
    </source>
</evidence>
<feature type="compositionally biased region" description="Low complexity" evidence="1">
    <location>
        <begin position="144"/>
        <end position="187"/>
    </location>
</feature>